<evidence type="ECO:0000313" key="2">
    <source>
        <dbReference type="EMBL" id="EJF58092.1"/>
    </source>
</evidence>
<proteinExistence type="predicted"/>
<dbReference type="EMBL" id="JH719440">
    <property type="protein sequence ID" value="EJF58092.1"/>
    <property type="molecule type" value="Genomic_DNA"/>
</dbReference>
<name>R7SSY4_DICSQ</name>
<dbReference type="Proteomes" id="UP000053319">
    <property type="component" value="Unassembled WGS sequence"/>
</dbReference>
<dbReference type="KEGG" id="dsq:DICSQDRAFT_139715"/>
<accession>R7SSY4</accession>
<feature type="compositionally biased region" description="Basic and acidic residues" evidence="1">
    <location>
        <begin position="96"/>
        <end position="105"/>
    </location>
</feature>
<feature type="region of interest" description="Disordered" evidence="1">
    <location>
        <begin position="85"/>
        <end position="105"/>
    </location>
</feature>
<evidence type="ECO:0000313" key="3">
    <source>
        <dbReference type="Proteomes" id="UP000053319"/>
    </source>
</evidence>
<dbReference type="RefSeq" id="XP_007369198.1">
    <property type="nucleotide sequence ID" value="XM_007369136.1"/>
</dbReference>
<feature type="non-terminal residue" evidence="2">
    <location>
        <position position="105"/>
    </location>
</feature>
<dbReference type="GeneID" id="18835905"/>
<protein>
    <submittedName>
        <fullName evidence="2">Uncharacterized protein</fullName>
    </submittedName>
</protein>
<sequence>MGSCLLCSVPDHYVMSGQNTGTILGLVVSSERLGKKSGQFSRIAELGHWRANLLIANTIVNTGTGLERGDGSVLGGQILLNSSAVSSAAPDVAVTDQRRDPGDLT</sequence>
<reference evidence="2 3" key="1">
    <citation type="journal article" date="2012" name="Science">
        <title>The Paleozoic origin of enzymatic lignin decomposition reconstructed from 31 fungal genomes.</title>
        <authorList>
            <person name="Floudas D."/>
            <person name="Binder M."/>
            <person name="Riley R."/>
            <person name="Barry K."/>
            <person name="Blanchette R.A."/>
            <person name="Henrissat B."/>
            <person name="Martinez A.T."/>
            <person name="Otillar R."/>
            <person name="Spatafora J.W."/>
            <person name="Yadav J.S."/>
            <person name="Aerts A."/>
            <person name="Benoit I."/>
            <person name="Boyd A."/>
            <person name="Carlson A."/>
            <person name="Copeland A."/>
            <person name="Coutinho P.M."/>
            <person name="de Vries R.P."/>
            <person name="Ferreira P."/>
            <person name="Findley K."/>
            <person name="Foster B."/>
            <person name="Gaskell J."/>
            <person name="Glotzer D."/>
            <person name="Gorecki P."/>
            <person name="Heitman J."/>
            <person name="Hesse C."/>
            <person name="Hori C."/>
            <person name="Igarashi K."/>
            <person name="Jurgens J.A."/>
            <person name="Kallen N."/>
            <person name="Kersten P."/>
            <person name="Kohler A."/>
            <person name="Kuees U."/>
            <person name="Kumar T.K.A."/>
            <person name="Kuo A."/>
            <person name="LaButti K."/>
            <person name="Larrondo L.F."/>
            <person name="Lindquist E."/>
            <person name="Ling A."/>
            <person name="Lombard V."/>
            <person name="Lucas S."/>
            <person name="Lundell T."/>
            <person name="Martin R."/>
            <person name="McLaughlin D.J."/>
            <person name="Morgenstern I."/>
            <person name="Morin E."/>
            <person name="Murat C."/>
            <person name="Nagy L.G."/>
            <person name="Nolan M."/>
            <person name="Ohm R.A."/>
            <person name="Patyshakuliyeva A."/>
            <person name="Rokas A."/>
            <person name="Ruiz-Duenas F.J."/>
            <person name="Sabat G."/>
            <person name="Salamov A."/>
            <person name="Samejima M."/>
            <person name="Schmutz J."/>
            <person name="Slot J.C."/>
            <person name="St John F."/>
            <person name="Stenlid J."/>
            <person name="Sun H."/>
            <person name="Sun S."/>
            <person name="Syed K."/>
            <person name="Tsang A."/>
            <person name="Wiebenga A."/>
            <person name="Young D."/>
            <person name="Pisabarro A."/>
            <person name="Eastwood D.C."/>
            <person name="Martin F."/>
            <person name="Cullen D."/>
            <person name="Grigoriev I.V."/>
            <person name="Hibbett D.S."/>
        </authorList>
    </citation>
    <scope>NUCLEOTIDE SEQUENCE [LARGE SCALE GENOMIC DNA]</scope>
    <source>
        <strain evidence="2 3">LYAD-421 SS1</strain>
    </source>
</reference>
<gene>
    <name evidence="2" type="ORF">DICSQDRAFT_139715</name>
</gene>
<dbReference type="AlphaFoldDB" id="R7SSY4"/>
<evidence type="ECO:0000256" key="1">
    <source>
        <dbReference type="SAM" id="MobiDB-lite"/>
    </source>
</evidence>
<dbReference type="HOGENOM" id="CLU_2242883_0_0_1"/>
<organism evidence="2 3">
    <name type="scientific">Dichomitus squalens (strain LYAD-421)</name>
    <name type="common">Western red white-rot fungus</name>
    <dbReference type="NCBI Taxonomy" id="732165"/>
    <lineage>
        <taxon>Eukaryota</taxon>
        <taxon>Fungi</taxon>
        <taxon>Dikarya</taxon>
        <taxon>Basidiomycota</taxon>
        <taxon>Agaricomycotina</taxon>
        <taxon>Agaricomycetes</taxon>
        <taxon>Polyporales</taxon>
        <taxon>Polyporaceae</taxon>
        <taxon>Dichomitus</taxon>
    </lineage>
</organism>
<feature type="compositionally biased region" description="Low complexity" evidence="1">
    <location>
        <begin position="85"/>
        <end position="94"/>
    </location>
</feature>